<feature type="domain" description="Cytochrome c" evidence="11">
    <location>
        <begin position="328"/>
        <end position="417"/>
    </location>
</feature>
<dbReference type="GO" id="GO:0009055">
    <property type="term" value="F:electron transfer activity"/>
    <property type="evidence" value="ECO:0007669"/>
    <property type="project" value="InterPro"/>
</dbReference>
<keyword evidence="7 10" id="KW-0408">Iron</keyword>
<feature type="binding site" description="axial binding residue" evidence="10">
    <location>
        <position position="345"/>
    </location>
    <ligand>
        <name>heme c</name>
        <dbReference type="ChEBI" id="CHEBI:61717"/>
        <label>3</label>
    </ligand>
    <ligandPart>
        <name>Fe</name>
        <dbReference type="ChEBI" id="CHEBI:18248"/>
    </ligandPart>
</feature>
<evidence type="ECO:0000256" key="6">
    <source>
        <dbReference type="ARBA" id="ARBA00022737"/>
    </source>
</evidence>
<feature type="binding site" description="axial binding residue" evidence="10">
    <location>
        <position position="63"/>
    </location>
    <ligand>
        <name>heme c</name>
        <dbReference type="ChEBI" id="CHEBI:61717"/>
        <label>1</label>
    </ligand>
    <ligandPart>
        <name>Fe</name>
        <dbReference type="ChEBI" id="CHEBI:18248"/>
    </ligandPart>
</feature>
<gene>
    <name evidence="12" type="ORF">G8N50_005208</name>
</gene>
<protein>
    <submittedName>
        <fullName evidence="12">C-type cytochrome</fullName>
    </submittedName>
</protein>
<dbReference type="Gene3D" id="1.10.760.10">
    <property type="entry name" value="Cytochrome c-like domain"/>
    <property type="match status" value="2"/>
</dbReference>
<dbReference type="PROSITE" id="PS51007">
    <property type="entry name" value="CYTC"/>
    <property type="match status" value="3"/>
</dbReference>
<evidence type="ECO:0000313" key="12">
    <source>
        <dbReference type="EMBL" id="HAF2609729.1"/>
    </source>
</evidence>
<name>A0A744KG30_SALER</name>
<feature type="domain" description="Cytochrome c" evidence="11">
    <location>
        <begin position="45"/>
        <end position="148"/>
    </location>
</feature>
<keyword evidence="8" id="KW-0472">Membrane</keyword>
<reference evidence="12" key="1">
    <citation type="journal article" date="2018" name="Genome Biol.">
        <title>SKESA: strategic k-mer extension for scrupulous assemblies.</title>
        <authorList>
            <person name="Souvorov A."/>
            <person name="Agarwala R."/>
            <person name="Lipman D.J."/>
        </authorList>
    </citation>
    <scope>NUCLEOTIDE SEQUENCE</scope>
    <source>
        <strain evidence="12">MA.CK_07/00001464-1</strain>
    </source>
</reference>
<evidence type="ECO:0000256" key="8">
    <source>
        <dbReference type="ARBA" id="ARBA00023136"/>
    </source>
</evidence>
<reference evidence="12" key="2">
    <citation type="submission" date="2020-02" db="EMBL/GenBank/DDBJ databases">
        <authorList>
            <consortium name="NCBI Pathogen Detection Project"/>
        </authorList>
    </citation>
    <scope>NUCLEOTIDE SEQUENCE</scope>
    <source>
        <strain evidence="12">MA.CK_07/00001464-1</strain>
    </source>
</reference>
<comment type="caution">
    <text evidence="12">The sequence shown here is derived from an EMBL/GenBank/DDBJ whole genome shotgun (WGS) entry which is preliminary data.</text>
</comment>
<proteinExistence type="predicted"/>
<dbReference type="InterPro" id="IPR009056">
    <property type="entry name" value="Cyt_c-like_dom"/>
</dbReference>
<evidence type="ECO:0000259" key="11">
    <source>
        <dbReference type="PROSITE" id="PS51007"/>
    </source>
</evidence>
<dbReference type="GO" id="GO:0005506">
    <property type="term" value="F:iron ion binding"/>
    <property type="evidence" value="ECO:0007669"/>
    <property type="project" value="InterPro"/>
</dbReference>
<dbReference type="InterPro" id="IPR036909">
    <property type="entry name" value="Cyt_c-like_dom_sf"/>
</dbReference>
<dbReference type="PANTHER" id="PTHR35008:SF8">
    <property type="entry name" value="ALCOHOL DEHYDROGENASE CYTOCHROME C SUBUNIT"/>
    <property type="match status" value="1"/>
</dbReference>
<feature type="binding site" description="covalent" evidence="9">
    <location>
        <position position="344"/>
    </location>
    <ligand>
        <name>heme c</name>
        <dbReference type="ChEBI" id="CHEBI:61717"/>
        <label>3</label>
    </ligand>
</feature>
<evidence type="ECO:0000256" key="3">
    <source>
        <dbReference type="ARBA" id="ARBA00022617"/>
    </source>
</evidence>
<keyword evidence="3 9" id="KW-0349">Heme</keyword>
<comment type="cofactor">
    <cofactor evidence="9">
        <name>heme c</name>
        <dbReference type="ChEBI" id="CHEBI:61717"/>
    </cofactor>
    <text evidence="9">Binds 3 heme c groups covalently per subunit.</text>
</comment>
<dbReference type="PANTHER" id="PTHR35008">
    <property type="entry name" value="BLL4482 PROTEIN-RELATED"/>
    <property type="match status" value="1"/>
</dbReference>
<dbReference type="AlphaFoldDB" id="A0A744KG30"/>
<evidence type="ECO:0000256" key="9">
    <source>
        <dbReference type="PIRSR" id="PIRSR000018-50"/>
    </source>
</evidence>
<evidence type="ECO:0000256" key="4">
    <source>
        <dbReference type="ARBA" id="ARBA00022723"/>
    </source>
</evidence>
<dbReference type="InterPro" id="IPR051459">
    <property type="entry name" value="Cytochrome_c-type_DH"/>
</dbReference>
<feature type="binding site" description="covalent" evidence="9">
    <location>
        <position position="341"/>
    </location>
    <ligand>
        <name>heme c</name>
        <dbReference type="ChEBI" id="CHEBI:61717"/>
        <label>3</label>
    </ligand>
</feature>
<evidence type="ECO:0000256" key="7">
    <source>
        <dbReference type="ARBA" id="ARBA00023004"/>
    </source>
</evidence>
<sequence>MNRKLIVSGVILIITGAVVAIGGGSVLTHFRAENDVAFTDTHNAELIKRGEYIARTSDCVACHTPPGEAPYSGGLAMQSPVGTIYSTNITPDKHHGIGDYSYADFRNAVKLGIRKDGTPLYPAMPFPSYQIIPDKDIEAMYAYFMTSVPASDKVIPPPAIPWPLNMRWPMAWWQFLFSRERQFVPPRNASDQLIRGAYLVEGPEHCGACHTPRNIFFQEKAMSMSGDNSYLSGAVMEGWYAKSLRGDDTGLGKWSQAETEDFLKTGRTANSAAYGMMAPIIEHSTRFLSDEDIRSMAVYLKSLPPVAGIPVKKQKADKTTTILDNGSYLSDRGAVIYKEYCSVCHRSNGNGVERIFPALNGNTSVITRDPSSVIQITLTGGKMPENDKDPMTFAMPGFSRLSNEDVASVTTFIRQGWGNDAQAVSPEDVAKMRDIILSKDADIKTDAQGDRP</sequence>
<dbReference type="GO" id="GO:0016614">
    <property type="term" value="F:oxidoreductase activity, acting on CH-OH group of donors"/>
    <property type="evidence" value="ECO:0007669"/>
    <property type="project" value="InterPro"/>
</dbReference>
<feature type="binding site" description="covalent" evidence="9">
    <location>
        <position position="209"/>
    </location>
    <ligand>
        <name>heme c</name>
        <dbReference type="ChEBI" id="CHEBI:61717"/>
        <label>2</label>
    </ligand>
</feature>
<keyword evidence="2" id="KW-1003">Cell membrane</keyword>
<dbReference type="PIRSF" id="PIRSF000018">
    <property type="entry name" value="Mb_ADH_cyt_c"/>
    <property type="match status" value="1"/>
</dbReference>
<keyword evidence="5" id="KW-0732">Signal</keyword>
<feature type="binding site" description="axial binding residue" evidence="10">
    <location>
        <position position="210"/>
    </location>
    <ligand>
        <name>heme c</name>
        <dbReference type="ChEBI" id="CHEBI:61717"/>
        <label>2</label>
    </ligand>
    <ligandPart>
        <name>Fe</name>
        <dbReference type="ChEBI" id="CHEBI:18248"/>
    </ligandPart>
</feature>
<organism evidence="12">
    <name type="scientific">Salmonella enterica</name>
    <name type="common">Salmonella choleraesuis</name>
    <dbReference type="NCBI Taxonomy" id="28901"/>
    <lineage>
        <taxon>Bacteria</taxon>
        <taxon>Pseudomonadati</taxon>
        <taxon>Pseudomonadota</taxon>
        <taxon>Gammaproteobacteria</taxon>
        <taxon>Enterobacterales</taxon>
        <taxon>Enterobacteriaceae</taxon>
        <taxon>Salmonella</taxon>
    </lineage>
</organism>
<comment type="subcellular location">
    <subcellularLocation>
        <location evidence="1">Cell membrane</location>
    </subcellularLocation>
</comment>
<feature type="binding site" description="covalent" evidence="9">
    <location>
        <position position="206"/>
    </location>
    <ligand>
        <name>heme c</name>
        <dbReference type="ChEBI" id="CHEBI:61717"/>
        <label>2</label>
    </ligand>
</feature>
<dbReference type="EMBL" id="DAAURU010000074">
    <property type="protein sequence ID" value="HAF2609729.1"/>
    <property type="molecule type" value="Genomic_DNA"/>
</dbReference>
<evidence type="ECO:0000256" key="1">
    <source>
        <dbReference type="ARBA" id="ARBA00004236"/>
    </source>
</evidence>
<evidence type="ECO:0000256" key="2">
    <source>
        <dbReference type="ARBA" id="ARBA00022475"/>
    </source>
</evidence>
<accession>A0A744KG30</accession>
<dbReference type="Pfam" id="PF00034">
    <property type="entry name" value="Cytochrom_C"/>
    <property type="match status" value="1"/>
</dbReference>
<feature type="domain" description="Cytochrome c" evidence="11">
    <location>
        <begin position="191"/>
        <end position="304"/>
    </location>
</feature>
<dbReference type="SUPFAM" id="SSF46626">
    <property type="entry name" value="Cytochrome c"/>
    <property type="match status" value="3"/>
</dbReference>
<feature type="binding site" description="covalent" evidence="9">
    <location>
        <position position="62"/>
    </location>
    <ligand>
        <name>heme c</name>
        <dbReference type="ChEBI" id="CHEBI:61717"/>
        <label>1</label>
    </ligand>
</feature>
<dbReference type="GO" id="GO:0005886">
    <property type="term" value="C:plasma membrane"/>
    <property type="evidence" value="ECO:0007669"/>
    <property type="project" value="UniProtKB-SubCell"/>
</dbReference>
<keyword evidence="4 10" id="KW-0479">Metal-binding</keyword>
<keyword evidence="6" id="KW-0677">Repeat</keyword>
<evidence type="ECO:0000256" key="5">
    <source>
        <dbReference type="ARBA" id="ARBA00022729"/>
    </source>
</evidence>
<dbReference type="GO" id="GO:0020037">
    <property type="term" value="F:heme binding"/>
    <property type="evidence" value="ECO:0007669"/>
    <property type="project" value="InterPro"/>
</dbReference>
<evidence type="ECO:0000256" key="10">
    <source>
        <dbReference type="PIRSR" id="PIRSR000018-51"/>
    </source>
</evidence>
<dbReference type="InterPro" id="IPR014353">
    <property type="entry name" value="Membr-bd_ADH_cyt_c"/>
</dbReference>
<feature type="binding site" description="covalent" evidence="9">
    <location>
        <position position="59"/>
    </location>
    <ligand>
        <name>heme c</name>
        <dbReference type="ChEBI" id="CHEBI:61717"/>
        <label>1</label>
    </ligand>
</feature>